<organism evidence="8 9">
    <name type="scientific">Schaedlerella arabinosiphila</name>
    <dbReference type="NCBI Taxonomy" id="2044587"/>
    <lineage>
        <taxon>Bacteria</taxon>
        <taxon>Bacillati</taxon>
        <taxon>Bacillota</taxon>
        <taxon>Clostridia</taxon>
        <taxon>Lachnospirales</taxon>
        <taxon>Lachnospiraceae</taxon>
        <taxon>Schaedlerella</taxon>
    </lineage>
</organism>
<proteinExistence type="inferred from homology"/>
<evidence type="ECO:0000259" key="7">
    <source>
        <dbReference type="Pfam" id="PF13480"/>
    </source>
</evidence>
<evidence type="ECO:0000256" key="1">
    <source>
        <dbReference type="ARBA" id="ARBA00009943"/>
    </source>
</evidence>
<gene>
    <name evidence="8" type="ORF">FMM80_09750</name>
</gene>
<evidence type="ECO:0000313" key="8">
    <source>
        <dbReference type="EMBL" id="NDO68949.1"/>
    </source>
</evidence>
<keyword evidence="3" id="KW-0133">Cell shape</keyword>
<keyword evidence="6" id="KW-0961">Cell wall biogenesis/degradation</keyword>
<reference evidence="8 9" key="1">
    <citation type="submission" date="2019-07" db="EMBL/GenBank/DDBJ databases">
        <title>Draft genome sequences of 15 bacterial species constituting the stable defined intestinal microbiota of the GM15 gnotobiotic mouse model.</title>
        <authorList>
            <person name="Elie C."/>
            <person name="Mathieu A."/>
            <person name="Saliou A."/>
            <person name="Darnaud M."/>
            <person name="Leulier F."/>
            <person name="Tamellini A."/>
        </authorList>
    </citation>
    <scope>NUCLEOTIDE SEQUENCE [LARGE SCALE GENOMIC DNA]</scope>
    <source>
        <strain evidence="9">ASF 502</strain>
    </source>
</reference>
<comment type="similarity">
    <text evidence="1">Belongs to the FemABX family.</text>
</comment>
<dbReference type="InterPro" id="IPR050644">
    <property type="entry name" value="PG_Glycine_Bridge_Synth"/>
</dbReference>
<sequence length="336" mass="38957">MLKVYSMTQGDEWDSVVKSFQQFDIYYLSGYVKAFELHGDGNPLLLYYDSDTLRGINVVMKRDIANDKHFAGKIRKGEYFDIATPYGYGGWYFEGDQTGLDAESFKDEYSAWCVESKVVSEFVRFHPVLENASGINNDLYDMSFLGNTVAIELDSEEKIWERFSSKNRGHIRVAIKEGVTVRIETSNEAFDGFRDIYETTMDHDDASSYYYFDKSFFDSIRNDLDGYYTLFTAYLGDMAIASSIMLYTGKYMNYHLSGQLFDYRRYAGTNMILYEAAKWGCEHGYDWIHLGGGLGAQEGSLYDFKKSFYKKGDDKLFYVGRKILYPQLYDELVKMR</sequence>
<keyword evidence="2" id="KW-0808">Transferase</keyword>
<dbReference type="InterPro" id="IPR038740">
    <property type="entry name" value="BioF2-like_GNAT_dom"/>
</dbReference>
<name>A0A9X5H5Y4_9FIRM</name>
<evidence type="ECO:0000256" key="2">
    <source>
        <dbReference type="ARBA" id="ARBA00022679"/>
    </source>
</evidence>
<dbReference type="InterPro" id="IPR016181">
    <property type="entry name" value="Acyl_CoA_acyltransferase"/>
</dbReference>
<dbReference type="AlphaFoldDB" id="A0A9X5H5Y4"/>
<dbReference type="PANTHER" id="PTHR36174">
    <property type="entry name" value="LIPID II:GLYCINE GLYCYLTRANSFERASE"/>
    <property type="match status" value="1"/>
</dbReference>
<evidence type="ECO:0000256" key="6">
    <source>
        <dbReference type="ARBA" id="ARBA00023316"/>
    </source>
</evidence>
<evidence type="ECO:0000256" key="3">
    <source>
        <dbReference type="ARBA" id="ARBA00022960"/>
    </source>
</evidence>
<feature type="domain" description="BioF2-like acetyltransferase" evidence="7">
    <location>
        <begin position="172"/>
        <end position="293"/>
    </location>
</feature>
<dbReference type="PANTHER" id="PTHR36174:SF1">
    <property type="entry name" value="LIPID II:GLYCINE GLYCYLTRANSFERASE"/>
    <property type="match status" value="1"/>
</dbReference>
<dbReference type="GO" id="GO:0071555">
    <property type="term" value="P:cell wall organization"/>
    <property type="evidence" value="ECO:0007669"/>
    <property type="project" value="UniProtKB-KW"/>
</dbReference>
<evidence type="ECO:0000256" key="5">
    <source>
        <dbReference type="ARBA" id="ARBA00023315"/>
    </source>
</evidence>
<dbReference type="Pfam" id="PF13480">
    <property type="entry name" value="Acetyltransf_6"/>
    <property type="match status" value="1"/>
</dbReference>
<keyword evidence="4" id="KW-0573">Peptidoglycan synthesis</keyword>
<dbReference type="EMBL" id="VIRB01000061">
    <property type="protein sequence ID" value="NDO68949.1"/>
    <property type="molecule type" value="Genomic_DNA"/>
</dbReference>
<accession>A0A9X5H5Y4</accession>
<dbReference type="SUPFAM" id="SSF55729">
    <property type="entry name" value="Acyl-CoA N-acyltransferases (Nat)"/>
    <property type="match status" value="1"/>
</dbReference>
<dbReference type="RefSeq" id="WP_162205546.1">
    <property type="nucleotide sequence ID" value="NZ_VIRB01000061.1"/>
</dbReference>
<dbReference type="Gene3D" id="3.40.630.30">
    <property type="match status" value="1"/>
</dbReference>
<dbReference type="GO" id="GO:0009252">
    <property type="term" value="P:peptidoglycan biosynthetic process"/>
    <property type="evidence" value="ECO:0007669"/>
    <property type="project" value="UniProtKB-KW"/>
</dbReference>
<dbReference type="InterPro" id="IPR003447">
    <property type="entry name" value="FEMABX"/>
</dbReference>
<evidence type="ECO:0000256" key="4">
    <source>
        <dbReference type="ARBA" id="ARBA00022984"/>
    </source>
</evidence>
<comment type="caution">
    <text evidence="8">The sequence shown here is derived from an EMBL/GenBank/DDBJ whole genome shotgun (WGS) entry which is preliminary data.</text>
</comment>
<keyword evidence="5" id="KW-0012">Acyltransferase</keyword>
<dbReference type="GO" id="GO:0016755">
    <property type="term" value="F:aminoacyltransferase activity"/>
    <property type="evidence" value="ECO:0007669"/>
    <property type="project" value="InterPro"/>
</dbReference>
<protein>
    <submittedName>
        <fullName evidence="8">Peptidoglycan bridge formation glycyltransferase FemA/FemB family protein</fullName>
    </submittedName>
</protein>
<dbReference type="Proteomes" id="UP000474104">
    <property type="component" value="Unassembled WGS sequence"/>
</dbReference>
<evidence type="ECO:0000313" key="9">
    <source>
        <dbReference type="Proteomes" id="UP000474104"/>
    </source>
</evidence>
<dbReference type="GO" id="GO:0008360">
    <property type="term" value="P:regulation of cell shape"/>
    <property type="evidence" value="ECO:0007669"/>
    <property type="project" value="UniProtKB-KW"/>
</dbReference>
<dbReference type="PROSITE" id="PS51191">
    <property type="entry name" value="FEMABX"/>
    <property type="match status" value="1"/>
</dbReference>